<evidence type="ECO:0000256" key="1">
    <source>
        <dbReference type="SAM" id="MobiDB-lite"/>
    </source>
</evidence>
<dbReference type="EMBL" id="JACHOP010000018">
    <property type="protein sequence ID" value="MBB5758954.1"/>
    <property type="molecule type" value="Genomic_DNA"/>
</dbReference>
<sequence length="45" mass="4978">MMEIAAEFAKSHLKPIDDDHASSPIARATARRRSSAGRMNQDHLS</sequence>
<evidence type="ECO:0000313" key="3">
    <source>
        <dbReference type="Proteomes" id="UP000583454"/>
    </source>
</evidence>
<organism evidence="2 3">
    <name type="scientific">Methylorubrum rhodinum</name>
    <dbReference type="NCBI Taxonomy" id="29428"/>
    <lineage>
        <taxon>Bacteria</taxon>
        <taxon>Pseudomonadati</taxon>
        <taxon>Pseudomonadota</taxon>
        <taxon>Alphaproteobacteria</taxon>
        <taxon>Hyphomicrobiales</taxon>
        <taxon>Methylobacteriaceae</taxon>
        <taxon>Methylorubrum</taxon>
    </lineage>
</organism>
<evidence type="ECO:0000313" key="2">
    <source>
        <dbReference type="EMBL" id="MBB5758954.1"/>
    </source>
</evidence>
<keyword evidence="3" id="KW-1185">Reference proteome</keyword>
<accession>A0A840ZP61</accession>
<dbReference type="RefSeq" id="WP_183571760.1">
    <property type="nucleotide sequence ID" value="NZ_JACHOP010000018.1"/>
</dbReference>
<proteinExistence type="predicted"/>
<reference evidence="2 3" key="1">
    <citation type="submission" date="2020-08" db="EMBL/GenBank/DDBJ databases">
        <title>Genomic Encyclopedia of Type Strains, Phase IV (KMG-IV): sequencing the most valuable type-strain genomes for metagenomic binning, comparative biology and taxonomic classification.</title>
        <authorList>
            <person name="Goeker M."/>
        </authorList>
    </citation>
    <scope>NUCLEOTIDE SEQUENCE [LARGE SCALE GENOMIC DNA]</scope>
    <source>
        <strain evidence="2 3">DSM 2163</strain>
    </source>
</reference>
<name>A0A840ZP61_9HYPH</name>
<comment type="caution">
    <text evidence="2">The sequence shown here is derived from an EMBL/GenBank/DDBJ whole genome shotgun (WGS) entry which is preliminary data.</text>
</comment>
<protein>
    <submittedName>
        <fullName evidence="2">Uncharacterized protein</fullName>
    </submittedName>
</protein>
<dbReference type="Proteomes" id="UP000583454">
    <property type="component" value="Unassembled WGS sequence"/>
</dbReference>
<feature type="region of interest" description="Disordered" evidence="1">
    <location>
        <begin position="1"/>
        <end position="45"/>
    </location>
</feature>
<gene>
    <name evidence="2" type="ORF">HNR00_003682</name>
</gene>
<dbReference type="AlphaFoldDB" id="A0A840ZP61"/>